<dbReference type="Proteomes" id="UP001341840">
    <property type="component" value="Unassembled WGS sequence"/>
</dbReference>
<sequence>MDVDVVKFEDLVKMLNSLRLIGDAGILMLCNNVKSKIAVSNKFHIYVEYGVDEPHLAEGPLAVNMKTINLDELTFSSSSDDGGYESAADEAYKPPPVYEGDTDSNDDYDIEGGKGQKGKKKVNNVPPSKKVDHKGNSVTKGRSNPKKKKKVASKKDPLKKNIGPDMQEGVRPKFEVQDEELVYEYASETLHTPVSSKDEYAKHACPEFNDEYGFGD</sequence>
<name>A0ABU6Y5E1_9FABA</name>
<feature type="compositionally biased region" description="Acidic residues" evidence="1">
    <location>
        <begin position="100"/>
        <end position="110"/>
    </location>
</feature>
<evidence type="ECO:0000313" key="2">
    <source>
        <dbReference type="EMBL" id="MED6203928.1"/>
    </source>
</evidence>
<proteinExistence type="predicted"/>
<reference evidence="2 3" key="1">
    <citation type="journal article" date="2023" name="Plants (Basel)">
        <title>Bridging the Gap: Combining Genomics and Transcriptomics Approaches to Understand Stylosanthes scabra, an Orphan Legume from the Brazilian Caatinga.</title>
        <authorList>
            <person name="Ferreira-Neto J.R.C."/>
            <person name="da Silva M.D."/>
            <person name="Binneck E."/>
            <person name="de Melo N.F."/>
            <person name="da Silva R.H."/>
            <person name="de Melo A.L.T.M."/>
            <person name="Pandolfi V."/>
            <person name="Bustamante F.O."/>
            <person name="Brasileiro-Vidal A.C."/>
            <person name="Benko-Iseppon A.M."/>
        </authorList>
    </citation>
    <scope>NUCLEOTIDE SEQUENCE [LARGE SCALE GENOMIC DNA]</scope>
    <source>
        <tissue evidence="2">Leaves</tissue>
    </source>
</reference>
<accession>A0ABU6Y5E1</accession>
<keyword evidence="3" id="KW-1185">Reference proteome</keyword>
<gene>
    <name evidence="2" type="ORF">PIB30_004058</name>
</gene>
<comment type="caution">
    <text evidence="2">The sequence shown here is derived from an EMBL/GenBank/DDBJ whole genome shotgun (WGS) entry which is preliminary data.</text>
</comment>
<feature type="compositionally biased region" description="Basic residues" evidence="1">
    <location>
        <begin position="143"/>
        <end position="152"/>
    </location>
</feature>
<feature type="region of interest" description="Disordered" evidence="1">
    <location>
        <begin position="78"/>
        <end position="172"/>
    </location>
</feature>
<dbReference type="EMBL" id="JASCZI010241663">
    <property type="protein sequence ID" value="MED6203928.1"/>
    <property type="molecule type" value="Genomic_DNA"/>
</dbReference>
<protein>
    <submittedName>
        <fullName evidence="2">Uncharacterized protein</fullName>
    </submittedName>
</protein>
<evidence type="ECO:0000313" key="3">
    <source>
        <dbReference type="Proteomes" id="UP001341840"/>
    </source>
</evidence>
<organism evidence="2 3">
    <name type="scientific">Stylosanthes scabra</name>
    <dbReference type="NCBI Taxonomy" id="79078"/>
    <lineage>
        <taxon>Eukaryota</taxon>
        <taxon>Viridiplantae</taxon>
        <taxon>Streptophyta</taxon>
        <taxon>Embryophyta</taxon>
        <taxon>Tracheophyta</taxon>
        <taxon>Spermatophyta</taxon>
        <taxon>Magnoliopsida</taxon>
        <taxon>eudicotyledons</taxon>
        <taxon>Gunneridae</taxon>
        <taxon>Pentapetalae</taxon>
        <taxon>rosids</taxon>
        <taxon>fabids</taxon>
        <taxon>Fabales</taxon>
        <taxon>Fabaceae</taxon>
        <taxon>Papilionoideae</taxon>
        <taxon>50 kb inversion clade</taxon>
        <taxon>dalbergioids sensu lato</taxon>
        <taxon>Dalbergieae</taxon>
        <taxon>Pterocarpus clade</taxon>
        <taxon>Stylosanthes</taxon>
    </lineage>
</organism>
<evidence type="ECO:0000256" key="1">
    <source>
        <dbReference type="SAM" id="MobiDB-lite"/>
    </source>
</evidence>